<sequence length="33" mass="3888">MLFMYCEWQEMLLAMLVVGISETSAKKNTRHLI</sequence>
<accession>A0AAV5IMG3</accession>
<dbReference type="AlphaFoldDB" id="A0AAV5IMG3"/>
<proteinExistence type="predicted"/>
<evidence type="ECO:0000313" key="1">
    <source>
        <dbReference type="EMBL" id="GKU99348.1"/>
    </source>
</evidence>
<organism evidence="1 2">
    <name type="scientific">Rubroshorea leprosula</name>
    <dbReference type="NCBI Taxonomy" id="152421"/>
    <lineage>
        <taxon>Eukaryota</taxon>
        <taxon>Viridiplantae</taxon>
        <taxon>Streptophyta</taxon>
        <taxon>Embryophyta</taxon>
        <taxon>Tracheophyta</taxon>
        <taxon>Spermatophyta</taxon>
        <taxon>Magnoliopsida</taxon>
        <taxon>eudicotyledons</taxon>
        <taxon>Gunneridae</taxon>
        <taxon>Pentapetalae</taxon>
        <taxon>rosids</taxon>
        <taxon>malvids</taxon>
        <taxon>Malvales</taxon>
        <taxon>Dipterocarpaceae</taxon>
        <taxon>Rubroshorea</taxon>
    </lineage>
</organism>
<name>A0AAV5IMG3_9ROSI</name>
<protein>
    <submittedName>
        <fullName evidence="1">Uncharacterized protein</fullName>
    </submittedName>
</protein>
<gene>
    <name evidence="1" type="ORF">SLEP1_g12211</name>
</gene>
<evidence type="ECO:0000313" key="2">
    <source>
        <dbReference type="Proteomes" id="UP001054252"/>
    </source>
</evidence>
<dbReference type="EMBL" id="BPVZ01000014">
    <property type="protein sequence ID" value="GKU99348.1"/>
    <property type="molecule type" value="Genomic_DNA"/>
</dbReference>
<keyword evidence="2" id="KW-1185">Reference proteome</keyword>
<reference evidence="1 2" key="1">
    <citation type="journal article" date="2021" name="Commun. Biol.">
        <title>The genome of Shorea leprosula (Dipterocarpaceae) highlights the ecological relevance of drought in aseasonal tropical rainforests.</title>
        <authorList>
            <person name="Ng K.K.S."/>
            <person name="Kobayashi M.J."/>
            <person name="Fawcett J.A."/>
            <person name="Hatakeyama M."/>
            <person name="Paape T."/>
            <person name="Ng C.H."/>
            <person name="Ang C.C."/>
            <person name="Tnah L.H."/>
            <person name="Lee C.T."/>
            <person name="Nishiyama T."/>
            <person name="Sese J."/>
            <person name="O'Brien M.J."/>
            <person name="Copetti D."/>
            <person name="Mohd Noor M.I."/>
            <person name="Ong R.C."/>
            <person name="Putra M."/>
            <person name="Sireger I.Z."/>
            <person name="Indrioko S."/>
            <person name="Kosugi Y."/>
            <person name="Izuno A."/>
            <person name="Isagi Y."/>
            <person name="Lee S.L."/>
            <person name="Shimizu K.K."/>
        </authorList>
    </citation>
    <scope>NUCLEOTIDE SEQUENCE [LARGE SCALE GENOMIC DNA]</scope>
    <source>
        <strain evidence="1">214</strain>
    </source>
</reference>
<dbReference type="Proteomes" id="UP001054252">
    <property type="component" value="Unassembled WGS sequence"/>
</dbReference>
<comment type="caution">
    <text evidence="1">The sequence shown here is derived from an EMBL/GenBank/DDBJ whole genome shotgun (WGS) entry which is preliminary data.</text>
</comment>